<accession>A0ABU7LU28</accession>
<keyword evidence="5" id="KW-1185">Reference proteome</keyword>
<dbReference type="PANTHER" id="PTHR10963">
    <property type="entry name" value="GLYCOSYL HYDROLASE-RELATED"/>
    <property type="match status" value="1"/>
</dbReference>
<dbReference type="Gene3D" id="2.60.120.200">
    <property type="match status" value="1"/>
</dbReference>
<dbReference type="InterPro" id="IPR000757">
    <property type="entry name" value="Beta-glucanase-like"/>
</dbReference>
<name>A0ABU7LU28_9PROT</name>
<keyword evidence="2" id="KW-0732">Signal</keyword>
<sequence length="328" mass="36566">MMMRNVVLGLTASLALPAMVWADCDGSAGLDPSDTSWRLVWADEFDGSQIDADRWTREVDCWGGGNEERQCYTASDRNARVEEGCLIIEAHLEDTSGPAWPERLMDDLTPEQRVETATQPFSSARLNTRGNGDWRYGRIEVRALLPEGQGTWPAIWMLPTDEVYGGWALSGEIDILETVNLGAPCEACDGPVENRMFGTLHFGGAWPHNRHENRRTTLPTGPDGEQVFHVFAIEWSEGRVEWFVDGQSYGYLTPDEWGTDSPLADGNPNAPFDQRFHLILNLAIGGHLAESHTAGGVDYEGYPRQFLVDWVRVYDCPEDSETARACVN</sequence>
<evidence type="ECO:0000256" key="1">
    <source>
        <dbReference type="ARBA" id="ARBA00006865"/>
    </source>
</evidence>
<dbReference type="GO" id="GO:0016787">
    <property type="term" value="F:hydrolase activity"/>
    <property type="evidence" value="ECO:0007669"/>
    <property type="project" value="UniProtKB-KW"/>
</dbReference>
<dbReference type="Pfam" id="PF00722">
    <property type="entry name" value="Glyco_hydro_16"/>
    <property type="match status" value="1"/>
</dbReference>
<dbReference type="Proteomes" id="UP001354971">
    <property type="component" value="Unassembled WGS sequence"/>
</dbReference>
<evidence type="ECO:0000313" key="5">
    <source>
        <dbReference type="Proteomes" id="UP001354971"/>
    </source>
</evidence>
<protein>
    <submittedName>
        <fullName evidence="4">Glycoside hydrolase family 16 protein</fullName>
    </submittedName>
</protein>
<comment type="caution">
    <text evidence="4">The sequence shown here is derived from an EMBL/GenBank/DDBJ whole genome shotgun (WGS) entry which is preliminary data.</text>
</comment>
<dbReference type="SUPFAM" id="SSF49899">
    <property type="entry name" value="Concanavalin A-like lectins/glucanases"/>
    <property type="match status" value="1"/>
</dbReference>
<organism evidence="4 5">
    <name type="scientific">Hyphobacterium lacteum</name>
    <dbReference type="NCBI Taxonomy" id="3116575"/>
    <lineage>
        <taxon>Bacteria</taxon>
        <taxon>Pseudomonadati</taxon>
        <taxon>Pseudomonadota</taxon>
        <taxon>Alphaproteobacteria</taxon>
        <taxon>Maricaulales</taxon>
        <taxon>Maricaulaceae</taxon>
        <taxon>Hyphobacterium</taxon>
    </lineage>
</organism>
<reference evidence="4 5" key="1">
    <citation type="submission" date="2024-01" db="EMBL/GenBank/DDBJ databases">
        <title>Hyphobacterium bacterium isolated from marine sediment.</title>
        <authorList>
            <person name="Zhao S."/>
        </authorList>
    </citation>
    <scope>NUCLEOTIDE SEQUENCE [LARGE SCALE GENOMIC DNA]</scope>
    <source>
        <strain evidence="5">HN65</strain>
    </source>
</reference>
<dbReference type="PROSITE" id="PS51762">
    <property type="entry name" value="GH16_2"/>
    <property type="match status" value="1"/>
</dbReference>
<feature type="signal peptide" evidence="2">
    <location>
        <begin position="1"/>
        <end position="22"/>
    </location>
</feature>
<evidence type="ECO:0000313" key="4">
    <source>
        <dbReference type="EMBL" id="MEE2526844.1"/>
    </source>
</evidence>
<feature type="domain" description="GH16" evidence="3">
    <location>
        <begin position="25"/>
        <end position="319"/>
    </location>
</feature>
<keyword evidence="4" id="KW-0378">Hydrolase</keyword>
<dbReference type="RefSeq" id="WP_330199507.1">
    <property type="nucleotide sequence ID" value="NZ_JAZDRP010000006.1"/>
</dbReference>
<evidence type="ECO:0000259" key="3">
    <source>
        <dbReference type="PROSITE" id="PS51762"/>
    </source>
</evidence>
<dbReference type="PANTHER" id="PTHR10963:SF55">
    <property type="entry name" value="GLYCOSIDE HYDROLASE FAMILY 16 PROTEIN"/>
    <property type="match status" value="1"/>
</dbReference>
<dbReference type="EMBL" id="JAZDRP010000006">
    <property type="protein sequence ID" value="MEE2526844.1"/>
    <property type="molecule type" value="Genomic_DNA"/>
</dbReference>
<evidence type="ECO:0000256" key="2">
    <source>
        <dbReference type="SAM" id="SignalP"/>
    </source>
</evidence>
<comment type="similarity">
    <text evidence="1">Belongs to the glycosyl hydrolase 16 family.</text>
</comment>
<gene>
    <name evidence="4" type="ORF">V0U79_10720</name>
</gene>
<feature type="chain" id="PRO_5047377455" evidence="2">
    <location>
        <begin position="23"/>
        <end position="328"/>
    </location>
</feature>
<proteinExistence type="inferred from homology"/>
<dbReference type="InterPro" id="IPR013320">
    <property type="entry name" value="ConA-like_dom_sf"/>
</dbReference>
<dbReference type="CDD" id="cd08023">
    <property type="entry name" value="GH16_laminarinase_like"/>
    <property type="match status" value="1"/>
</dbReference>
<dbReference type="InterPro" id="IPR050546">
    <property type="entry name" value="Glycosyl_Hydrlase_16"/>
</dbReference>